<evidence type="ECO:0000256" key="1">
    <source>
        <dbReference type="ARBA" id="ARBA00004196"/>
    </source>
</evidence>
<dbReference type="PROSITE" id="PS00194">
    <property type="entry name" value="THIOREDOXIN_1"/>
    <property type="match status" value="1"/>
</dbReference>
<evidence type="ECO:0000313" key="7">
    <source>
        <dbReference type="EMBL" id="QFY62771.1"/>
    </source>
</evidence>
<proteinExistence type="inferred from homology"/>
<dbReference type="GO" id="GO:0017004">
    <property type="term" value="P:cytochrome complex assembly"/>
    <property type="evidence" value="ECO:0007669"/>
    <property type="project" value="UniProtKB-KW"/>
</dbReference>
<keyword evidence="4" id="KW-1015">Disulfide bond</keyword>
<name>A0A5Q0CFM9_9HYPH</name>
<dbReference type="OrthoDB" id="9799347at2"/>
<evidence type="ECO:0000256" key="4">
    <source>
        <dbReference type="ARBA" id="ARBA00023157"/>
    </source>
</evidence>
<keyword evidence="3" id="KW-0201">Cytochrome c-type biogenesis</keyword>
<dbReference type="CDD" id="cd03010">
    <property type="entry name" value="TlpA_like_DsbE"/>
    <property type="match status" value="1"/>
</dbReference>
<dbReference type="EMBL" id="CP043499">
    <property type="protein sequence ID" value="QFY62771.1"/>
    <property type="molecule type" value="Genomic_DNA"/>
</dbReference>
<dbReference type="InterPro" id="IPR017937">
    <property type="entry name" value="Thioredoxin_CS"/>
</dbReference>
<evidence type="ECO:0000256" key="3">
    <source>
        <dbReference type="ARBA" id="ARBA00022748"/>
    </source>
</evidence>
<dbReference type="InterPro" id="IPR050553">
    <property type="entry name" value="Thioredoxin_ResA/DsbE_sf"/>
</dbReference>
<dbReference type="Proteomes" id="UP000326881">
    <property type="component" value="Plasmid unnamed"/>
</dbReference>
<gene>
    <name evidence="7" type="ORF">FZ934_20615</name>
</gene>
<dbReference type="InterPro" id="IPR004799">
    <property type="entry name" value="Periplasmic_diS_OxRdtase_DsbE"/>
</dbReference>
<dbReference type="SUPFAM" id="SSF52833">
    <property type="entry name" value="Thioredoxin-like"/>
    <property type="match status" value="1"/>
</dbReference>
<evidence type="ECO:0000256" key="5">
    <source>
        <dbReference type="ARBA" id="ARBA00023284"/>
    </source>
</evidence>
<dbReference type="GO" id="GO:0030288">
    <property type="term" value="C:outer membrane-bounded periplasmic space"/>
    <property type="evidence" value="ECO:0007669"/>
    <property type="project" value="InterPro"/>
</dbReference>
<dbReference type="RefSeq" id="WP_153272757.1">
    <property type="nucleotide sequence ID" value="NZ_CP043499.1"/>
</dbReference>
<feature type="domain" description="Thioredoxin" evidence="6">
    <location>
        <begin position="43"/>
        <end position="185"/>
    </location>
</feature>
<dbReference type="PANTHER" id="PTHR42852">
    <property type="entry name" value="THIOL:DISULFIDE INTERCHANGE PROTEIN DSBE"/>
    <property type="match status" value="1"/>
</dbReference>
<evidence type="ECO:0000259" key="6">
    <source>
        <dbReference type="PROSITE" id="PS51352"/>
    </source>
</evidence>
<protein>
    <submittedName>
        <fullName evidence="7">DsbE family thiol:disulfide interchange protein</fullName>
    </submittedName>
</protein>
<dbReference type="Pfam" id="PF08534">
    <property type="entry name" value="Redoxin"/>
    <property type="match status" value="1"/>
</dbReference>
<evidence type="ECO:0000313" key="8">
    <source>
        <dbReference type="Proteomes" id="UP000326881"/>
    </source>
</evidence>
<keyword evidence="8" id="KW-1185">Reference proteome</keyword>
<comment type="similarity">
    <text evidence="2">Belongs to the thioredoxin family. DsbE subfamily.</text>
</comment>
<dbReference type="AlphaFoldDB" id="A0A5Q0CFM9"/>
<reference evidence="7 8" key="1">
    <citation type="submission" date="2019-08" db="EMBL/GenBank/DDBJ databases">
        <title>Prosopis cineraria nodule microbiome.</title>
        <authorList>
            <person name="Ali R."/>
            <person name="Chaluvadi S.R."/>
            <person name="Wang X."/>
        </authorList>
    </citation>
    <scope>NUCLEOTIDE SEQUENCE [LARGE SCALE GENOMIC DNA]</scope>
    <source>
        <strain evidence="7 8">BG7</strain>
        <plasmid evidence="7 8">unnamed</plasmid>
    </source>
</reference>
<accession>A0A5Q0CFM9</accession>
<sequence>MIAGRRLAAAIPLVVFLGFAAAVGNNLYREAQDGYSPTALPSALIGAIHPPLALPRLEEGLSALSEDVIKDSVTVVNVFASWCVPCRQEHPLLMRLSSDARVKVVGINYKDDAKDATAFLQSEGNPYAAVGTDRSGRQSIEWGVYGVPETFVLDKAGRIVFKHVGPLDQRAIANELQPLIEQLSATGNP</sequence>
<organism evidence="7 8">
    <name type="scientific">Rhizobium grahamii</name>
    <dbReference type="NCBI Taxonomy" id="1120045"/>
    <lineage>
        <taxon>Bacteria</taxon>
        <taxon>Pseudomonadati</taxon>
        <taxon>Pseudomonadota</taxon>
        <taxon>Alphaproteobacteria</taxon>
        <taxon>Hyphomicrobiales</taxon>
        <taxon>Rhizobiaceae</taxon>
        <taxon>Rhizobium/Agrobacterium group</taxon>
        <taxon>Rhizobium</taxon>
    </lineage>
</organism>
<keyword evidence="7" id="KW-0614">Plasmid</keyword>
<keyword evidence="5" id="KW-0676">Redox-active center</keyword>
<dbReference type="InterPro" id="IPR013766">
    <property type="entry name" value="Thioredoxin_domain"/>
</dbReference>
<comment type="subcellular location">
    <subcellularLocation>
        <location evidence="1">Cell envelope</location>
    </subcellularLocation>
</comment>
<evidence type="ECO:0000256" key="2">
    <source>
        <dbReference type="ARBA" id="ARBA00007758"/>
    </source>
</evidence>
<dbReference type="PANTHER" id="PTHR42852:SF6">
    <property type="entry name" value="THIOL:DISULFIDE INTERCHANGE PROTEIN DSBE"/>
    <property type="match status" value="1"/>
</dbReference>
<dbReference type="GO" id="GO:0015036">
    <property type="term" value="F:disulfide oxidoreductase activity"/>
    <property type="evidence" value="ECO:0007669"/>
    <property type="project" value="InterPro"/>
</dbReference>
<dbReference type="InterPro" id="IPR036249">
    <property type="entry name" value="Thioredoxin-like_sf"/>
</dbReference>
<dbReference type="Gene3D" id="3.40.30.10">
    <property type="entry name" value="Glutaredoxin"/>
    <property type="match status" value="1"/>
</dbReference>
<dbReference type="KEGG" id="rgr:FZ934_20615"/>
<dbReference type="NCBIfam" id="TIGR00385">
    <property type="entry name" value="dsbE"/>
    <property type="match status" value="1"/>
</dbReference>
<geneLocation type="plasmid" evidence="7 8">
    <name>unnamed</name>
</geneLocation>
<dbReference type="PROSITE" id="PS51352">
    <property type="entry name" value="THIOREDOXIN_2"/>
    <property type="match status" value="1"/>
</dbReference>
<dbReference type="InterPro" id="IPR013740">
    <property type="entry name" value="Redoxin"/>
</dbReference>